<reference evidence="1" key="1">
    <citation type="journal article" date="2016" name="Nat. Genet.">
        <title>The genome sequences of Arachis duranensis and Arachis ipaensis, the diploid ancestors of cultivated peanut.</title>
        <authorList>
            <person name="Bertioli D.J."/>
            <person name="Cannon S.B."/>
            <person name="Froenicke L."/>
            <person name="Huang G."/>
            <person name="Farmer A.D."/>
            <person name="Cannon E.K."/>
            <person name="Liu X."/>
            <person name="Gao D."/>
            <person name="Clevenger J."/>
            <person name="Dash S."/>
            <person name="Ren L."/>
            <person name="Moretzsohn M.C."/>
            <person name="Shirasawa K."/>
            <person name="Huang W."/>
            <person name="Vidigal B."/>
            <person name="Abernathy B."/>
            <person name="Chu Y."/>
            <person name="Niederhuth C.E."/>
            <person name="Umale P."/>
            <person name="Araujo A.C."/>
            <person name="Kozik A."/>
            <person name="Kim K.D."/>
            <person name="Burow M.D."/>
            <person name="Varshney R.K."/>
            <person name="Wang X."/>
            <person name="Zhang X."/>
            <person name="Barkley N."/>
            <person name="Guimaraes P.M."/>
            <person name="Isobe S."/>
            <person name="Guo B."/>
            <person name="Liao B."/>
            <person name="Stalker H.T."/>
            <person name="Schmitz R.J."/>
            <person name="Scheffler B.E."/>
            <person name="Leal-Bertioli S.C."/>
            <person name="Xun X."/>
            <person name="Jackson S.A."/>
            <person name="Michelmore R."/>
            <person name="Ozias-Akins P."/>
        </authorList>
    </citation>
    <scope>NUCLEOTIDE SEQUENCE [LARGE SCALE GENOMIC DNA]</scope>
    <source>
        <strain evidence="1">cv. V14167</strain>
    </source>
</reference>
<evidence type="ECO:0000313" key="2">
    <source>
        <dbReference type="RefSeq" id="XP_052117407.1"/>
    </source>
</evidence>
<dbReference type="GO" id="GO:0006298">
    <property type="term" value="P:mismatch repair"/>
    <property type="evidence" value="ECO:0007669"/>
    <property type="project" value="InterPro"/>
</dbReference>
<accession>A0A9C6WIX6</accession>
<dbReference type="GO" id="GO:0005524">
    <property type="term" value="F:ATP binding"/>
    <property type="evidence" value="ECO:0007669"/>
    <property type="project" value="InterPro"/>
</dbReference>
<dbReference type="Gene3D" id="3.30.420.110">
    <property type="entry name" value="MutS, connector domain"/>
    <property type="match status" value="1"/>
</dbReference>
<dbReference type="Proteomes" id="UP000515211">
    <property type="component" value="Chromosome 5"/>
</dbReference>
<dbReference type="GO" id="GO:0030983">
    <property type="term" value="F:mismatched DNA binding"/>
    <property type="evidence" value="ECO:0007669"/>
    <property type="project" value="InterPro"/>
</dbReference>
<dbReference type="RefSeq" id="XP_052117407.1">
    <property type="nucleotide sequence ID" value="XM_052261447.1"/>
</dbReference>
<dbReference type="InterPro" id="IPR036678">
    <property type="entry name" value="MutS_con_dom_sf"/>
</dbReference>
<name>A0A9C6WIX6_ARADU</name>
<keyword evidence="1" id="KW-1185">Reference proteome</keyword>
<sequence>MMLFKTWLLGGWKGGAVGDIRARGANSVIQRKLVQVITPSTTVEGNIGPDANYLLAIKEGSTILDDGSVVYGFAFVDCARLRFWVGSIDGDASCSALGALLMQACFGTS</sequence>
<organism evidence="1 2">
    <name type="scientific">Arachis duranensis</name>
    <name type="common">Wild peanut</name>
    <dbReference type="NCBI Taxonomy" id="130453"/>
    <lineage>
        <taxon>Eukaryota</taxon>
        <taxon>Viridiplantae</taxon>
        <taxon>Streptophyta</taxon>
        <taxon>Embryophyta</taxon>
        <taxon>Tracheophyta</taxon>
        <taxon>Spermatophyta</taxon>
        <taxon>Magnoliopsida</taxon>
        <taxon>eudicotyledons</taxon>
        <taxon>Gunneridae</taxon>
        <taxon>Pentapetalae</taxon>
        <taxon>rosids</taxon>
        <taxon>fabids</taxon>
        <taxon>Fabales</taxon>
        <taxon>Fabaceae</taxon>
        <taxon>Papilionoideae</taxon>
        <taxon>50 kb inversion clade</taxon>
        <taxon>dalbergioids sensu lato</taxon>
        <taxon>Dalbergieae</taxon>
        <taxon>Pterocarpus clade</taxon>
        <taxon>Arachis</taxon>
    </lineage>
</organism>
<proteinExistence type="predicted"/>
<evidence type="ECO:0000313" key="1">
    <source>
        <dbReference type="Proteomes" id="UP000515211"/>
    </source>
</evidence>
<reference evidence="2" key="2">
    <citation type="submission" date="2025-08" db="UniProtKB">
        <authorList>
            <consortium name="RefSeq"/>
        </authorList>
    </citation>
    <scope>IDENTIFICATION</scope>
    <source>
        <tissue evidence="2">Whole plant</tissue>
    </source>
</reference>
<dbReference type="KEGG" id="adu:110281278"/>
<gene>
    <name evidence="2" type="primary">LOC110281278</name>
</gene>
<dbReference type="GeneID" id="110281278"/>
<protein>
    <submittedName>
        <fullName evidence="2">DNA mismatch repair protein MSH7</fullName>
    </submittedName>
</protein>
<dbReference type="AlphaFoldDB" id="A0A9C6WIX6"/>